<gene>
    <name evidence="4" type="ORF">DMO17_13245</name>
</gene>
<dbReference type="InterPro" id="IPR008978">
    <property type="entry name" value="HSP20-like_chaperone"/>
</dbReference>
<comment type="caution">
    <text evidence="4">The sequence shown here is derived from an EMBL/GenBank/DDBJ whole genome shotgun (WGS) entry which is preliminary data.</text>
</comment>
<reference evidence="4 5" key="1">
    <citation type="submission" date="2018-06" db="EMBL/GenBank/DDBJ databases">
        <title>Pseudomonas diversity within urban Lake Michigan freshwaters.</title>
        <authorList>
            <person name="Batrich M."/>
            <person name="Hatzopoulos T."/>
            <person name="Putonti C."/>
        </authorList>
    </citation>
    <scope>NUCLEOTIDE SEQUENCE [LARGE SCALE GENOMIC DNA]</scope>
    <source>
        <strain evidence="4 5">MB-090714</strain>
    </source>
</reference>
<dbReference type="OrthoDB" id="9792695at2"/>
<protein>
    <submittedName>
        <fullName evidence="4">Heat-shock protein</fullName>
    </submittedName>
</protein>
<feature type="domain" description="SHSP" evidence="3">
    <location>
        <begin position="34"/>
        <end position="146"/>
    </location>
</feature>
<evidence type="ECO:0000313" key="4">
    <source>
        <dbReference type="EMBL" id="PYC23605.1"/>
    </source>
</evidence>
<evidence type="ECO:0000256" key="2">
    <source>
        <dbReference type="RuleBase" id="RU003616"/>
    </source>
</evidence>
<comment type="similarity">
    <text evidence="1 2">Belongs to the small heat shock protein (HSP20) family.</text>
</comment>
<dbReference type="AlphaFoldDB" id="A0A2V4KPQ2"/>
<dbReference type="Proteomes" id="UP000248146">
    <property type="component" value="Unassembled WGS sequence"/>
</dbReference>
<organism evidence="4 5">
    <name type="scientific">Aquipseudomonas alcaligenes</name>
    <name type="common">Pseudomonas alcaligenes</name>
    <dbReference type="NCBI Taxonomy" id="43263"/>
    <lineage>
        <taxon>Bacteria</taxon>
        <taxon>Pseudomonadati</taxon>
        <taxon>Pseudomonadota</taxon>
        <taxon>Gammaproteobacteria</taxon>
        <taxon>Pseudomonadales</taxon>
        <taxon>Pseudomonadaceae</taxon>
        <taxon>Aquipseudomonas</taxon>
    </lineage>
</organism>
<dbReference type="PROSITE" id="PS01031">
    <property type="entry name" value="SHSP"/>
    <property type="match status" value="1"/>
</dbReference>
<evidence type="ECO:0000256" key="1">
    <source>
        <dbReference type="PROSITE-ProRule" id="PRU00285"/>
    </source>
</evidence>
<name>A0A2V4KPQ2_AQUAC</name>
<sequence>MSLARWNPFREFEEFFNHYPRLGKGLGGASQELMTAADWAPAVDISETPQAYLIKAELAGVKREDIQVKVEGDQLRLSGERKFEKEEKDKKQHRVERFYGSFSRSFSLPDDADEAQIKAEYRDGVLNLTLPKRETATPRAREIAVD</sequence>
<dbReference type="SUPFAM" id="SSF49764">
    <property type="entry name" value="HSP20-like chaperones"/>
    <property type="match status" value="1"/>
</dbReference>
<dbReference type="InterPro" id="IPR031107">
    <property type="entry name" value="Small_HSP"/>
</dbReference>
<proteinExistence type="inferred from homology"/>
<dbReference type="RefSeq" id="WP_110682951.1">
    <property type="nucleotide sequence ID" value="NZ_QJRX01000006.1"/>
</dbReference>
<dbReference type="InterPro" id="IPR002068">
    <property type="entry name" value="A-crystallin/Hsp20_dom"/>
</dbReference>
<dbReference type="PANTHER" id="PTHR11527">
    <property type="entry name" value="HEAT-SHOCK PROTEIN 20 FAMILY MEMBER"/>
    <property type="match status" value="1"/>
</dbReference>
<evidence type="ECO:0000313" key="5">
    <source>
        <dbReference type="Proteomes" id="UP000248146"/>
    </source>
</evidence>
<dbReference type="Pfam" id="PF00011">
    <property type="entry name" value="HSP20"/>
    <property type="match status" value="1"/>
</dbReference>
<dbReference type="EMBL" id="QJRX01000006">
    <property type="protein sequence ID" value="PYC23605.1"/>
    <property type="molecule type" value="Genomic_DNA"/>
</dbReference>
<accession>A0A2V4KPQ2</accession>
<evidence type="ECO:0000259" key="3">
    <source>
        <dbReference type="PROSITE" id="PS01031"/>
    </source>
</evidence>
<dbReference type="CDD" id="cd06464">
    <property type="entry name" value="ACD_sHsps-like"/>
    <property type="match status" value="1"/>
</dbReference>
<dbReference type="Gene3D" id="2.60.40.790">
    <property type="match status" value="1"/>
</dbReference>